<evidence type="ECO:0000256" key="3">
    <source>
        <dbReference type="ARBA" id="ARBA00008146"/>
    </source>
</evidence>
<dbReference type="EMBL" id="BLLF01005117">
    <property type="protein sequence ID" value="GFH30746.1"/>
    <property type="molecule type" value="Genomic_DNA"/>
</dbReference>
<keyword evidence="12" id="KW-1185">Reference proteome</keyword>
<dbReference type="GO" id="GO:0006397">
    <property type="term" value="P:mRNA processing"/>
    <property type="evidence" value="ECO:0007669"/>
    <property type="project" value="UniProtKB-KW"/>
</dbReference>
<comment type="caution">
    <text evidence="11">The sequence shown here is derived from an EMBL/GenBank/DDBJ whole genome shotgun (WGS) entry which is preliminary data.</text>
</comment>
<protein>
    <recommendedName>
        <fullName evidence="9">Small nuclear ribonucleoprotein Sm D2</fullName>
        <shortName evidence="9">Sm-D2</shortName>
    </recommendedName>
    <alternativeName>
        <fullName evidence="9">snRNP core protein D2</fullName>
    </alternativeName>
</protein>
<dbReference type="Gene3D" id="2.30.30.100">
    <property type="match status" value="1"/>
</dbReference>
<evidence type="ECO:0000256" key="2">
    <source>
        <dbReference type="ARBA" id="ARBA00004514"/>
    </source>
</evidence>
<sequence>IPKTGKGSKKSRPVNKDRFVNKMFLRGDSVVLVLTAGPMGTQKSRIFCVSPGSKVSSLEPQQHSMSRTQQGETGPVGPP</sequence>
<feature type="compositionally biased region" description="Polar residues" evidence="10">
    <location>
        <begin position="53"/>
        <end position="72"/>
    </location>
</feature>
<dbReference type="GO" id="GO:0005829">
    <property type="term" value="C:cytosol"/>
    <property type="evidence" value="ECO:0007669"/>
    <property type="project" value="UniProtKB-SubCell"/>
</dbReference>
<dbReference type="GO" id="GO:0008380">
    <property type="term" value="P:RNA splicing"/>
    <property type="evidence" value="ECO:0007669"/>
    <property type="project" value="UniProtKB-KW"/>
</dbReference>
<evidence type="ECO:0000313" key="11">
    <source>
        <dbReference type="EMBL" id="GFH30746.1"/>
    </source>
</evidence>
<keyword evidence="7 9" id="KW-0539">Nucleus</keyword>
<keyword evidence="8 9" id="KW-0687">Ribonucleoprotein</keyword>
<evidence type="ECO:0000256" key="8">
    <source>
        <dbReference type="ARBA" id="ARBA00023274"/>
    </source>
</evidence>
<gene>
    <name evidence="11" type="ORF">HaLaN_29660</name>
</gene>
<feature type="non-terminal residue" evidence="11">
    <location>
        <position position="1"/>
    </location>
</feature>
<feature type="region of interest" description="Disordered" evidence="10">
    <location>
        <begin position="52"/>
        <end position="79"/>
    </location>
</feature>
<evidence type="ECO:0000256" key="6">
    <source>
        <dbReference type="ARBA" id="ARBA00023187"/>
    </source>
</evidence>
<comment type="subcellular location">
    <subcellularLocation>
        <location evidence="2">Cytoplasm</location>
        <location evidence="2">Cytosol</location>
    </subcellularLocation>
    <subcellularLocation>
        <location evidence="1 9">Nucleus</location>
    </subcellularLocation>
</comment>
<keyword evidence="6 9" id="KW-0508">mRNA splicing</keyword>
<evidence type="ECO:0000256" key="7">
    <source>
        <dbReference type="ARBA" id="ARBA00023242"/>
    </source>
</evidence>
<name>A0A6A0ADI0_HAELA</name>
<evidence type="ECO:0000256" key="1">
    <source>
        <dbReference type="ARBA" id="ARBA00004123"/>
    </source>
</evidence>
<accession>A0A6A0ADI0</accession>
<keyword evidence="5 9" id="KW-0507">mRNA processing</keyword>
<evidence type="ECO:0000313" key="12">
    <source>
        <dbReference type="Proteomes" id="UP000485058"/>
    </source>
</evidence>
<dbReference type="PANTHER" id="PTHR12777">
    <property type="entry name" value="SMALL NUCLEAR RIBONUCLEOPROTEIN SM D2"/>
    <property type="match status" value="1"/>
</dbReference>
<proteinExistence type="inferred from homology"/>
<dbReference type="InterPro" id="IPR027248">
    <property type="entry name" value="Sm_D2"/>
</dbReference>
<dbReference type="AlphaFoldDB" id="A0A6A0ADI0"/>
<dbReference type="Proteomes" id="UP000485058">
    <property type="component" value="Unassembled WGS sequence"/>
</dbReference>
<reference evidence="11 12" key="1">
    <citation type="submission" date="2020-02" db="EMBL/GenBank/DDBJ databases">
        <title>Draft genome sequence of Haematococcus lacustris strain NIES-144.</title>
        <authorList>
            <person name="Morimoto D."/>
            <person name="Nakagawa S."/>
            <person name="Yoshida T."/>
            <person name="Sawayama S."/>
        </authorList>
    </citation>
    <scope>NUCLEOTIDE SEQUENCE [LARGE SCALE GENOMIC DNA]</scope>
    <source>
        <strain evidence="11 12">NIES-144</strain>
    </source>
</reference>
<evidence type="ECO:0000256" key="5">
    <source>
        <dbReference type="ARBA" id="ARBA00022664"/>
    </source>
</evidence>
<evidence type="ECO:0000256" key="10">
    <source>
        <dbReference type="SAM" id="MobiDB-lite"/>
    </source>
</evidence>
<organism evidence="11 12">
    <name type="scientific">Haematococcus lacustris</name>
    <name type="common">Green alga</name>
    <name type="synonym">Haematococcus pluvialis</name>
    <dbReference type="NCBI Taxonomy" id="44745"/>
    <lineage>
        <taxon>Eukaryota</taxon>
        <taxon>Viridiplantae</taxon>
        <taxon>Chlorophyta</taxon>
        <taxon>core chlorophytes</taxon>
        <taxon>Chlorophyceae</taxon>
        <taxon>CS clade</taxon>
        <taxon>Chlamydomonadales</taxon>
        <taxon>Haematococcaceae</taxon>
        <taxon>Haematococcus</taxon>
    </lineage>
</organism>
<keyword evidence="4" id="KW-0963">Cytoplasm</keyword>
<evidence type="ECO:0000256" key="4">
    <source>
        <dbReference type="ARBA" id="ARBA00022490"/>
    </source>
</evidence>
<dbReference type="GO" id="GO:0030532">
    <property type="term" value="C:small nuclear ribonucleoprotein complex"/>
    <property type="evidence" value="ECO:0007669"/>
    <property type="project" value="InterPro"/>
</dbReference>
<comment type="similarity">
    <text evidence="3 9">Belongs to the snRNP core protein family.</text>
</comment>
<evidence type="ECO:0000256" key="9">
    <source>
        <dbReference type="RuleBase" id="RU365051"/>
    </source>
</evidence>